<dbReference type="EMBL" id="HBUE01267568">
    <property type="protein sequence ID" value="CAG6562322.1"/>
    <property type="molecule type" value="Transcribed_RNA"/>
</dbReference>
<dbReference type="EMBL" id="HBUE01162377">
    <property type="protein sequence ID" value="CAG6510916.1"/>
    <property type="molecule type" value="Transcribed_RNA"/>
</dbReference>
<organism evidence="1">
    <name type="scientific">Culex pipiens</name>
    <name type="common">House mosquito</name>
    <dbReference type="NCBI Taxonomy" id="7175"/>
    <lineage>
        <taxon>Eukaryota</taxon>
        <taxon>Metazoa</taxon>
        <taxon>Ecdysozoa</taxon>
        <taxon>Arthropoda</taxon>
        <taxon>Hexapoda</taxon>
        <taxon>Insecta</taxon>
        <taxon>Pterygota</taxon>
        <taxon>Neoptera</taxon>
        <taxon>Endopterygota</taxon>
        <taxon>Diptera</taxon>
        <taxon>Nematocera</taxon>
        <taxon>Culicoidea</taxon>
        <taxon>Culicidae</taxon>
        <taxon>Culicinae</taxon>
        <taxon>Culicini</taxon>
        <taxon>Culex</taxon>
        <taxon>Culex</taxon>
    </lineage>
</organism>
<name>A0A8D8J3V3_CULPI</name>
<dbReference type="EMBL" id="HBUE01162379">
    <property type="protein sequence ID" value="CAG6510918.1"/>
    <property type="molecule type" value="Transcribed_RNA"/>
</dbReference>
<evidence type="ECO:0000313" key="1">
    <source>
        <dbReference type="EMBL" id="CAG6562321.1"/>
    </source>
</evidence>
<sequence>MDWSFKFDSKIQKINRNDKLSLSLCLFLGVTAGKKIRTDASGMAHQNYANKPFSRGSQLCSTSFDEPIPKRGEARTCKCMSVSVCKKVSTFWCSLSLSVGVGVKRSAVAGSSANDDLWDRFFQVDHPIG</sequence>
<accession>A0A8D8J3V3</accession>
<dbReference type="EMBL" id="HBUE01267567">
    <property type="protein sequence ID" value="CAG6562321.1"/>
    <property type="molecule type" value="Transcribed_RNA"/>
</dbReference>
<dbReference type="EMBL" id="HBUE01162378">
    <property type="protein sequence ID" value="CAG6510917.1"/>
    <property type="molecule type" value="Transcribed_RNA"/>
</dbReference>
<reference evidence="1" key="1">
    <citation type="submission" date="2021-05" db="EMBL/GenBank/DDBJ databases">
        <authorList>
            <person name="Alioto T."/>
            <person name="Alioto T."/>
            <person name="Gomez Garrido J."/>
        </authorList>
    </citation>
    <scope>NUCLEOTIDE SEQUENCE</scope>
</reference>
<dbReference type="AlphaFoldDB" id="A0A8D8J3V3"/>
<proteinExistence type="predicted"/>
<protein>
    <submittedName>
        <fullName evidence="1">(northern house mosquito) hypothetical protein</fullName>
    </submittedName>
</protein>
<dbReference type="EMBL" id="HBUE01267569">
    <property type="protein sequence ID" value="CAG6562323.1"/>
    <property type="molecule type" value="Transcribed_RNA"/>
</dbReference>